<protein>
    <recommendedName>
        <fullName evidence="6">33 kDa chaperonin</fullName>
    </recommendedName>
    <alternativeName>
        <fullName evidence="6">Heat shock protein 33 homolog</fullName>
        <shortName evidence="6">HSP33</shortName>
    </alternativeName>
</protein>
<evidence type="ECO:0000256" key="1">
    <source>
        <dbReference type="ARBA" id="ARBA00022490"/>
    </source>
</evidence>
<comment type="similarity">
    <text evidence="6">Belongs to the HSP33 family.</text>
</comment>
<reference evidence="7" key="1">
    <citation type="submission" date="2019-09" db="EMBL/GenBank/DDBJ databases">
        <title>Characterisation of the sponge microbiome using genome-centric metagenomics.</title>
        <authorList>
            <person name="Engelberts J.P."/>
            <person name="Robbins S.J."/>
            <person name="De Goeij J.M."/>
            <person name="Aranda M."/>
            <person name="Bell S.C."/>
            <person name="Webster N.S."/>
        </authorList>
    </citation>
    <scope>NUCLEOTIDE SEQUENCE</scope>
    <source>
        <strain evidence="7">SB0676_bin_10</strain>
    </source>
</reference>
<dbReference type="CDD" id="cd00498">
    <property type="entry name" value="Hsp33"/>
    <property type="match status" value="1"/>
</dbReference>
<accession>A0A6B1F6Y5</accession>
<dbReference type="GO" id="GO:0044183">
    <property type="term" value="F:protein folding chaperone"/>
    <property type="evidence" value="ECO:0007669"/>
    <property type="project" value="TreeGrafter"/>
</dbReference>
<gene>
    <name evidence="6" type="primary">hslO</name>
    <name evidence="7" type="ORF">F4162_06005</name>
</gene>
<proteinExistence type="inferred from homology"/>
<evidence type="ECO:0000256" key="6">
    <source>
        <dbReference type="HAMAP-Rule" id="MF_00117"/>
    </source>
</evidence>
<comment type="caution">
    <text evidence="7">The sequence shown here is derived from an EMBL/GenBank/DDBJ whole genome shotgun (WGS) entry which is preliminary data.</text>
</comment>
<evidence type="ECO:0000256" key="4">
    <source>
        <dbReference type="ARBA" id="ARBA00023186"/>
    </source>
</evidence>
<dbReference type="InterPro" id="IPR000397">
    <property type="entry name" value="Heat_shock_Hsp33"/>
</dbReference>
<evidence type="ECO:0000256" key="3">
    <source>
        <dbReference type="ARBA" id="ARBA00023157"/>
    </source>
</evidence>
<sequence>MADQILRAVAAAGGIRMVAVETTVSTRYACRRHGLSYLTTTLLGRAMAGGLLLASSMKTPRARVSLRIQCQGPLRGLTVDAGRDGGVRGYVAVPDLELALAPGGQFDLARAVGRGHLQITRDEEGIGDPLQSTVDLVSGGIGDDLAAYLFHSEQTPSAVFVGERMTRKGIRCSGGVLVQVLPKAASEPALVDLLERECAAVEGFSRQLETHQGNMAALLQSLFGALDPQPLAAPQPVRFHCRCTAAGCRAALQLLGIQELEAMIAQDGGAEMTCHFCAEVYRFSATDLQEVIHGLSASAVKPQ</sequence>
<dbReference type="HAMAP" id="MF_00117">
    <property type="entry name" value="HslO"/>
    <property type="match status" value="1"/>
</dbReference>
<comment type="PTM">
    <text evidence="6">Under oxidizing conditions two disulfide bonds are formed involving the reactive cysteines. Under reducing conditions zinc is bound to the reactive cysteines and the protein is inactive.</text>
</comment>
<dbReference type="PANTHER" id="PTHR30111:SF1">
    <property type="entry name" value="33 KDA CHAPERONIN"/>
    <property type="match status" value="1"/>
</dbReference>
<dbReference type="AlphaFoldDB" id="A0A6B1F6Y5"/>
<dbReference type="GO" id="GO:0005737">
    <property type="term" value="C:cytoplasm"/>
    <property type="evidence" value="ECO:0007669"/>
    <property type="project" value="UniProtKB-SubCell"/>
</dbReference>
<comment type="function">
    <text evidence="6">Redox regulated molecular chaperone. Protects both thermally unfolding and oxidatively damaged proteins from irreversible aggregation. Plays an important role in the bacterial defense system toward oxidative stress.</text>
</comment>
<feature type="disulfide bond" description="Redox-active" evidence="6">
    <location>
        <begin position="274"/>
        <end position="277"/>
    </location>
</feature>
<feature type="disulfide bond" description="Redox-active" evidence="6">
    <location>
        <begin position="241"/>
        <end position="243"/>
    </location>
</feature>
<dbReference type="Gene3D" id="3.90.1280.10">
    <property type="entry name" value="HSP33 redox switch-like"/>
    <property type="match status" value="1"/>
</dbReference>
<dbReference type="NCBIfam" id="NF001033">
    <property type="entry name" value="PRK00114.1"/>
    <property type="match status" value="1"/>
</dbReference>
<dbReference type="EMBL" id="VYDO01000194">
    <property type="protein sequence ID" value="MYG38529.1"/>
    <property type="molecule type" value="Genomic_DNA"/>
</dbReference>
<dbReference type="PANTHER" id="PTHR30111">
    <property type="entry name" value="33 KDA CHAPERONIN"/>
    <property type="match status" value="1"/>
</dbReference>
<keyword evidence="1 6" id="KW-0963">Cytoplasm</keyword>
<dbReference type="InterPro" id="IPR016153">
    <property type="entry name" value="Heat_shock_Hsp33_N"/>
</dbReference>
<evidence type="ECO:0000256" key="5">
    <source>
        <dbReference type="ARBA" id="ARBA00023284"/>
    </source>
</evidence>
<comment type="subcellular location">
    <subcellularLocation>
        <location evidence="6">Cytoplasm</location>
    </subcellularLocation>
</comment>
<dbReference type="Gene3D" id="3.55.30.10">
    <property type="entry name" value="Hsp33 domain"/>
    <property type="match status" value="1"/>
</dbReference>
<dbReference type="SUPFAM" id="SSF118352">
    <property type="entry name" value="HSP33 redox switch-like"/>
    <property type="match status" value="1"/>
</dbReference>
<dbReference type="GO" id="GO:0051082">
    <property type="term" value="F:unfolded protein binding"/>
    <property type="evidence" value="ECO:0007669"/>
    <property type="project" value="UniProtKB-UniRule"/>
</dbReference>
<organism evidence="7">
    <name type="scientific">Synechococcus sp. SB0676_bin_10</name>
    <dbReference type="NCBI Taxonomy" id="2604869"/>
    <lineage>
        <taxon>Bacteria</taxon>
        <taxon>Bacillati</taxon>
        <taxon>Cyanobacteriota</taxon>
        <taxon>Cyanophyceae</taxon>
        <taxon>Synechococcales</taxon>
        <taxon>Synechococcaceae</taxon>
        <taxon>Synechococcus</taxon>
    </lineage>
</organism>
<evidence type="ECO:0000256" key="2">
    <source>
        <dbReference type="ARBA" id="ARBA00022833"/>
    </source>
</evidence>
<keyword evidence="2 6" id="KW-0862">Zinc</keyword>
<dbReference type="SUPFAM" id="SSF64397">
    <property type="entry name" value="Hsp33 domain"/>
    <property type="match status" value="1"/>
</dbReference>
<name>A0A6B1F6Y5_9SYNE</name>
<dbReference type="Pfam" id="PF01430">
    <property type="entry name" value="HSP33"/>
    <property type="match status" value="1"/>
</dbReference>
<keyword evidence="3 6" id="KW-1015">Disulfide bond</keyword>
<dbReference type="PIRSF" id="PIRSF005261">
    <property type="entry name" value="Heat_shock_Hsp33"/>
    <property type="match status" value="1"/>
</dbReference>
<keyword evidence="4 6" id="KW-0143">Chaperone</keyword>
<dbReference type="InterPro" id="IPR016154">
    <property type="entry name" value="Heat_shock_Hsp33_C"/>
</dbReference>
<keyword evidence="5 6" id="KW-0676">Redox-active center</keyword>
<dbReference type="GO" id="GO:0042026">
    <property type="term" value="P:protein refolding"/>
    <property type="evidence" value="ECO:0007669"/>
    <property type="project" value="TreeGrafter"/>
</dbReference>
<evidence type="ECO:0000313" key="7">
    <source>
        <dbReference type="EMBL" id="MYG38529.1"/>
    </source>
</evidence>